<proteinExistence type="predicted"/>
<dbReference type="Pfam" id="PF17919">
    <property type="entry name" value="RT_RNaseH_2"/>
    <property type="match status" value="1"/>
</dbReference>
<name>A0A9D4VYP8_PEA</name>
<evidence type="ECO:0000259" key="1">
    <source>
        <dbReference type="Pfam" id="PF17919"/>
    </source>
</evidence>
<dbReference type="Gramene" id="Psat07G0618300-T1">
    <property type="protein sequence ID" value="KAI5391240.1"/>
    <property type="gene ID" value="KIW84_076183"/>
</dbReference>
<sequence length="327" mass="37187">MGEMNITKLLQVTRAVEREVKGGNGSGFHCEPRFGYNPAHNGSAGRKTGSDWVMIRGEMLGRMGVLRVEKQNGLCFKCGGPFHHMHQCPKKQLRVLVVEKDDDDEDETKFLDIEVDEGDEEEKVEMSVLNLHHIAHKTHHTMKFQGAIHVLCIPSKRNKEHEINLVEGQGSVNVRLYRYPHHHKNEIEKQIKEMLATGIIRHNTTNKKKCFFAQQSVEYLGHMITEHDVAVDPRKVTSVMQWPQPKNVKGVRGFLGLTGYYRKFIKDYGKIARPLTELTKKDSFKWGVEAQQGFDELKERLTSAVVLPLPDFSKSFLIECDASGGGI</sequence>
<reference evidence="2 3" key="1">
    <citation type="journal article" date="2022" name="Nat. Genet.">
        <title>Improved pea reference genome and pan-genome highlight genomic features and evolutionary characteristics.</title>
        <authorList>
            <person name="Yang T."/>
            <person name="Liu R."/>
            <person name="Luo Y."/>
            <person name="Hu S."/>
            <person name="Wang D."/>
            <person name="Wang C."/>
            <person name="Pandey M.K."/>
            <person name="Ge S."/>
            <person name="Xu Q."/>
            <person name="Li N."/>
            <person name="Li G."/>
            <person name="Huang Y."/>
            <person name="Saxena R.K."/>
            <person name="Ji Y."/>
            <person name="Li M."/>
            <person name="Yan X."/>
            <person name="He Y."/>
            <person name="Liu Y."/>
            <person name="Wang X."/>
            <person name="Xiang C."/>
            <person name="Varshney R.K."/>
            <person name="Ding H."/>
            <person name="Gao S."/>
            <person name="Zong X."/>
        </authorList>
    </citation>
    <scope>NUCLEOTIDE SEQUENCE [LARGE SCALE GENOMIC DNA]</scope>
    <source>
        <strain evidence="2 3">cv. Zhongwan 6</strain>
    </source>
</reference>
<feature type="domain" description="Reverse transcriptase/retrotransposon-derived protein RNase H-like" evidence="1">
    <location>
        <begin position="286"/>
        <end position="327"/>
    </location>
</feature>
<organism evidence="2 3">
    <name type="scientific">Pisum sativum</name>
    <name type="common">Garden pea</name>
    <name type="synonym">Lathyrus oleraceus</name>
    <dbReference type="NCBI Taxonomy" id="3888"/>
    <lineage>
        <taxon>Eukaryota</taxon>
        <taxon>Viridiplantae</taxon>
        <taxon>Streptophyta</taxon>
        <taxon>Embryophyta</taxon>
        <taxon>Tracheophyta</taxon>
        <taxon>Spermatophyta</taxon>
        <taxon>Magnoliopsida</taxon>
        <taxon>eudicotyledons</taxon>
        <taxon>Gunneridae</taxon>
        <taxon>Pentapetalae</taxon>
        <taxon>rosids</taxon>
        <taxon>fabids</taxon>
        <taxon>Fabales</taxon>
        <taxon>Fabaceae</taxon>
        <taxon>Papilionoideae</taxon>
        <taxon>50 kb inversion clade</taxon>
        <taxon>NPAAA clade</taxon>
        <taxon>Hologalegina</taxon>
        <taxon>IRL clade</taxon>
        <taxon>Fabeae</taxon>
        <taxon>Lathyrus</taxon>
    </lineage>
</organism>
<dbReference type="AlphaFoldDB" id="A0A9D4VYP8"/>
<dbReference type="PANTHER" id="PTHR33064:SF37">
    <property type="entry name" value="RIBONUCLEASE H"/>
    <property type="match status" value="1"/>
</dbReference>
<gene>
    <name evidence="2" type="ORF">KIW84_076183</name>
</gene>
<comment type="caution">
    <text evidence="2">The sequence shown here is derived from an EMBL/GenBank/DDBJ whole genome shotgun (WGS) entry which is preliminary data.</text>
</comment>
<dbReference type="InterPro" id="IPR041577">
    <property type="entry name" value="RT_RNaseH_2"/>
</dbReference>
<accession>A0A9D4VYP8</accession>
<dbReference type="Proteomes" id="UP001058974">
    <property type="component" value="Chromosome 7"/>
</dbReference>
<dbReference type="Gene3D" id="3.30.70.270">
    <property type="match status" value="1"/>
</dbReference>
<dbReference type="PANTHER" id="PTHR33064">
    <property type="entry name" value="POL PROTEIN"/>
    <property type="match status" value="1"/>
</dbReference>
<keyword evidence="3" id="KW-1185">Reference proteome</keyword>
<protein>
    <recommendedName>
        <fullName evidence="1">Reverse transcriptase/retrotransposon-derived protein RNase H-like domain-containing protein</fullName>
    </recommendedName>
</protein>
<dbReference type="InterPro" id="IPR051320">
    <property type="entry name" value="Viral_Replic_Matur_Polypro"/>
</dbReference>
<dbReference type="EMBL" id="JAMSHJ010000007">
    <property type="protein sequence ID" value="KAI5391240.1"/>
    <property type="molecule type" value="Genomic_DNA"/>
</dbReference>
<dbReference type="Gene3D" id="3.10.10.10">
    <property type="entry name" value="HIV Type 1 Reverse Transcriptase, subunit A, domain 1"/>
    <property type="match status" value="1"/>
</dbReference>
<dbReference type="InterPro" id="IPR043128">
    <property type="entry name" value="Rev_trsase/Diguanyl_cyclase"/>
</dbReference>
<dbReference type="FunFam" id="3.30.70.270:FF:000020">
    <property type="entry name" value="Transposon Tf2-6 polyprotein-like Protein"/>
    <property type="match status" value="1"/>
</dbReference>
<dbReference type="SUPFAM" id="SSF56672">
    <property type="entry name" value="DNA/RNA polymerases"/>
    <property type="match status" value="2"/>
</dbReference>
<dbReference type="InterPro" id="IPR043502">
    <property type="entry name" value="DNA/RNA_pol_sf"/>
</dbReference>
<evidence type="ECO:0000313" key="3">
    <source>
        <dbReference type="Proteomes" id="UP001058974"/>
    </source>
</evidence>
<evidence type="ECO:0000313" key="2">
    <source>
        <dbReference type="EMBL" id="KAI5391240.1"/>
    </source>
</evidence>